<reference evidence="2 3" key="3">
    <citation type="submission" date="2020-02" db="EMBL/GenBank/DDBJ databases">
        <title>Flavobacterium profundi sp. nov., isolated from a deep-sea seamount.</title>
        <authorList>
            <person name="Zhang D.-C."/>
        </authorList>
    </citation>
    <scope>NUCLEOTIDE SEQUENCE [LARGE SCALE GENOMIC DNA]</scope>
    <source>
        <strain evidence="2 3">EC11</strain>
    </source>
</reference>
<keyword evidence="3" id="KW-1185">Reference proteome</keyword>
<evidence type="ECO:0000313" key="2">
    <source>
        <dbReference type="EMBL" id="NHN25745.1"/>
    </source>
</evidence>
<organism evidence="2 3">
    <name type="scientific">Flavobacterium jejuense</name>
    <dbReference type="NCBI Taxonomy" id="1544455"/>
    <lineage>
        <taxon>Bacteria</taxon>
        <taxon>Pseudomonadati</taxon>
        <taxon>Bacteroidota</taxon>
        <taxon>Flavobacteriia</taxon>
        <taxon>Flavobacteriales</taxon>
        <taxon>Flavobacteriaceae</taxon>
        <taxon>Flavobacterium</taxon>
    </lineage>
</organism>
<proteinExistence type="predicted"/>
<gene>
    <name evidence="2" type="ORF">FIA58_008670</name>
</gene>
<dbReference type="Pfam" id="PF19918">
    <property type="entry name" value="bpX2"/>
    <property type="match status" value="1"/>
</dbReference>
<dbReference type="Proteomes" id="UP000817854">
    <property type="component" value="Unassembled WGS sequence"/>
</dbReference>
<sequence>MFYVELHKSHLDYLAPIRHWNNLKLAFEGEAIFIKDFSMEQINDVVLLQIPHIIVYELKEQLLFRKDKLVPTKKIPSALLWMPILNALPIDLPNYNMNYFGIPDKIDIQIVKSEVEQKPYGLITKLENVKEYIETLPQVRLQNLKWIIIEDSVLFLGTPLLPIKGQTYWLKDNCLFPTGYALEFDILFPIIKKQLDPNNDSMLLFQNNNSFLSIPLSECKPLTLSSFRLTVNE</sequence>
<evidence type="ECO:0000313" key="3">
    <source>
        <dbReference type="Proteomes" id="UP000817854"/>
    </source>
</evidence>
<reference evidence="2 3" key="2">
    <citation type="submission" date="2019-05" db="EMBL/GenBank/DDBJ databases">
        <authorList>
            <person name="Lianzixin W."/>
        </authorList>
    </citation>
    <scope>NUCLEOTIDE SEQUENCE [LARGE SCALE GENOMIC DNA]</scope>
    <source>
        <strain evidence="2 3">EC11</strain>
    </source>
</reference>
<feature type="domain" description="MoxR-vWA-beta-propeller ternary system" evidence="1">
    <location>
        <begin position="4"/>
        <end position="229"/>
    </location>
</feature>
<dbReference type="InterPro" id="IPR045552">
    <property type="entry name" value="bpX2"/>
</dbReference>
<protein>
    <recommendedName>
        <fullName evidence="1">MoxR-vWA-beta-propeller ternary system domain-containing protein</fullName>
    </recommendedName>
</protein>
<dbReference type="RefSeq" id="WP_140962090.1">
    <property type="nucleotide sequence ID" value="NZ_VEVQ02000005.1"/>
</dbReference>
<accession>A0ABX0IPL0</accession>
<reference evidence="3" key="1">
    <citation type="submission" date="2019-05" db="EMBL/GenBank/DDBJ databases">
        <title>Flavobacterium profundi sp. nov., isolated from a deep-sea seamount.</title>
        <authorList>
            <person name="Zhang D.-C."/>
        </authorList>
    </citation>
    <scope>NUCLEOTIDE SEQUENCE [LARGE SCALE GENOMIC DNA]</scope>
    <source>
        <strain evidence="3">EC11</strain>
    </source>
</reference>
<dbReference type="EMBL" id="VEVQ02000005">
    <property type="protein sequence ID" value="NHN25745.1"/>
    <property type="molecule type" value="Genomic_DNA"/>
</dbReference>
<name>A0ABX0IPL0_9FLAO</name>
<evidence type="ECO:0000259" key="1">
    <source>
        <dbReference type="Pfam" id="PF19918"/>
    </source>
</evidence>
<comment type="caution">
    <text evidence="2">The sequence shown here is derived from an EMBL/GenBank/DDBJ whole genome shotgun (WGS) entry which is preliminary data.</text>
</comment>